<keyword evidence="1" id="KW-0472">Membrane</keyword>
<feature type="transmembrane region" description="Helical" evidence="1">
    <location>
        <begin position="57"/>
        <end position="74"/>
    </location>
</feature>
<keyword evidence="1" id="KW-0812">Transmembrane</keyword>
<dbReference type="Proteomes" id="UP000295604">
    <property type="component" value="Unassembled WGS sequence"/>
</dbReference>
<dbReference type="EMBL" id="QAPF01000230">
    <property type="protein sequence ID" value="TEA12846.1"/>
    <property type="molecule type" value="Genomic_DNA"/>
</dbReference>
<gene>
    <name evidence="2" type="ORF">C8034_v005583</name>
</gene>
<protein>
    <submittedName>
        <fullName evidence="2">Uncharacterized protein</fullName>
    </submittedName>
</protein>
<proteinExistence type="predicted"/>
<dbReference type="PANTHER" id="PTHR35896:SF3">
    <property type="entry name" value="MAJOR FACILITATOR SUPERFAMILY TRANSPORTER"/>
    <property type="match status" value="1"/>
</dbReference>
<keyword evidence="3" id="KW-1185">Reference proteome</keyword>
<evidence type="ECO:0000256" key="1">
    <source>
        <dbReference type="SAM" id="Phobius"/>
    </source>
</evidence>
<evidence type="ECO:0000313" key="3">
    <source>
        <dbReference type="Proteomes" id="UP000295604"/>
    </source>
</evidence>
<reference evidence="2 3" key="1">
    <citation type="submission" date="2018-11" db="EMBL/GenBank/DDBJ databases">
        <title>Genome sequence and assembly of Colletotrichum sidae.</title>
        <authorList>
            <person name="Gan P."/>
            <person name="Shirasu K."/>
        </authorList>
    </citation>
    <scope>NUCLEOTIDE SEQUENCE [LARGE SCALE GENOMIC DNA]</scope>
    <source>
        <strain evidence="2 3">CBS 518.97</strain>
    </source>
</reference>
<keyword evidence="1" id="KW-1133">Transmembrane helix</keyword>
<dbReference type="PANTHER" id="PTHR35896">
    <property type="entry name" value="IG-LIKE DOMAIN-CONTAINING PROTEIN"/>
    <property type="match status" value="1"/>
</dbReference>
<evidence type="ECO:0000313" key="2">
    <source>
        <dbReference type="EMBL" id="TEA12846.1"/>
    </source>
</evidence>
<sequence>MASEDELFLGEEKRALVPSSSSHFDPQLYVGNDGCAVADGQQIRYSKLRALSTSLHLYYLVVLLFTFAFFINYARSSCHISQNLVLATASRHRPSCGSSPLEARALGCVFDIYVNGWLPAACYDRAVAEQSESNSSDLYPSAAGRATFPIFWDAEMTAPATLDDVELAAFENGEDGFNVRFHIAWDYHRAHCLHLWRLAASALQRLSQGDRDVSVYNKVASPEHAWHCNKVIIEGDGREPTKNDTITPGIGRCTSVGLGNLVHSGPG</sequence>
<name>A0A4R8T677_9PEZI</name>
<accession>A0A4R8T677</accession>
<dbReference type="InterPro" id="IPR053008">
    <property type="entry name" value="Phomopsin_biosynth_assoc"/>
</dbReference>
<dbReference type="AlphaFoldDB" id="A0A4R8T677"/>
<comment type="caution">
    <text evidence="2">The sequence shown here is derived from an EMBL/GenBank/DDBJ whole genome shotgun (WGS) entry which is preliminary data.</text>
</comment>
<organism evidence="2 3">
    <name type="scientific">Colletotrichum sidae</name>
    <dbReference type="NCBI Taxonomy" id="1347389"/>
    <lineage>
        <taxon>Eukaryota</taxon>
        <taxon>Fungi</taxon>
        <taxon>Dikarya</taxon>
        <taxon>Ascomycota</taxon>
        <taxon>Pezizomycotina</taxon>
        <taxon>Sordariomycetes</taxon>
        <taxon>Hypocreomycetidae</taxon>
        <taxon>Glomerellales</taxon>
        <taxon>Glomerellaceae</taxon>
        <taxon>Colletotrichum</taxon>
        <taxon>Colletotrichum orbiculare species complex</taxon>
    </lineage>
</organism>